<proteinExistence type="predicted"/>
<reference evidence="3 4" key="1">
    <citation type="journal article" date="2018" name="Sci. Rep.">
        <title>Genomic signatures of local adaptation to the degree of environmental predictability in rotifers.</title>
        <authorList>
            <person name="Franch-Gras L."/>
            <person name="Hahn C."/>
            <person name="Garcia-Roger E.M."/>
            <person name="Carmona M.J."/>
            <person name="Serra M."/>
            <person name="Gomez A."/>
        </authorList>
    </citation>
    <scope>NUCLEOTIDE SEQUENCE [LARGE SCALE GENOMIC DNA]</scope>
    <source>
        <strain evidence="3">HYR1</strain>
    </source>
</reference>
<feature type="compositionally biased region" description="Basic and acidic residues" evidence="1">
    <location>
        <begin position="90"/>
        <end position="106"/>
    </location>
</feature>
<dbReference type="EMBL" id="REGN01014208">
    <property type="protein sequence ID" value="RMZ92906.1"/>
    <property type="molecule type" value="Genomic_DNA"/>
</dbReference>
<feature type="chain" id="PRO_5018332871" evidence="2">
    <location>
        <begin position="21"/>
        <end position="130"/>
    </location>
</feature>
<evidence type="ECO:0000256" key="1">
    <source>
        <dbReference type="SAM" id="MobiDB-lite"/>
    </source>
</evidence>
<dbReference type="Proteomes" id="UP000276133">
    <property type="component" value="Unassembled WGS sequence"/>
</dbReference>
<comment type="caution">
    <text evidence="3">The sequence shown here is derived from an EMBL/GenBank/DDBJ whole genome shotgun (WGS) entry which is preliminary data.</text>
</comment>
<feature type="signal peptide" evidence="2">
    <location>
        <begin position="1"/>
        <end position="20"/>
    </location>
</feature>
<feature type="region of interest" description="Disordered" evidence="1">
    <location>
        <begin position="88"/>
        <end position="108"/>
    </location>
</feature>
<accession>A0A3M7P175</accession>
<keyword evidence="4" id="KW-1185">Reference proteome</keyword>
<evidence type="ECO:0000313" key="4">
    <source>
        <dbReference type="Proteomes" id="UP000276133"/>
    </source>
</evidence>
<gene>
    <name evidence="3" type="ORF">BpHYR1_009781</name>
</gene>
<name>A0A3M7P175_BRAPC</name>
<keyword evidence="2" id="KW-0732">Signal</keyword>
<sequence length="130" mass="15654">MNAQLVALLLGISLFQACTSWETHGRYRDSKGRKENDYHVPSYRSYDEHEYNPMAHDHYEHDYINHYRNSKSKSYYYDDEKLWVQNLNDNRNDNQDDTRSENESKNDNINMNDLLALIEKLKHGDYNSHY</sequence>
<protein>
    <submittedName>
        <fullName evidence="3">Uncharacterized protein</fullName>
    </submittedName>
</protein>
<evidence type="ECO:0000313" key="3">
    <source>
        <dbReference type="EMBL" id="RMZ92906.1"/>
    </source>
</evidence>
<evidence type="ECO:0000256" key="2">
    <source>
        <dbReference type="SAM" id="SignalP"/>
    </source>
</evidence>
<dbReference type="OrthoDB" id="10219485at2759"/>
<dbReference type="AlphaFoldDB" id="A0A3M7P175"/>
<organism evidence="3 4">
    <name type="scientific">Brachionus plicatilis</name>
    <name type="common">Marine rotifer</name>
    <name type="synonym">Brachionus muelleri</name>
    <dbReference type="NCBI Taxonomy" id="10195"/>
    <lineage>
        <taxon>Eukaryota</taxon>
        <taxon>Metazoa</taxon>
        <taxon>Spiralia</taxon>
        <taxon>Gnathifera</taxon>
        <taxon>Rotifera</taxon>
        <taxon>Eurotatoria</taxon>
        <taxon>Monogononta</taxon>
        <taxon>Pseudotrocha</taxon>
        <taxon>Ploima</taxon>
        <taxon>Brachionidae</taxon>
        <taxon>Brachionus</taxon>
    </lineage>
</organism>